<organism evidence="12 13">
    <name type="scientific">Digitaria exilis</name>
    <dbReference type="NCBI Taxonomy" id="1010633"/>
    <lineage>
        <taxon>Eukaryota</taxon>
        <taxon>Viridiplantae</taxon>
        <taxon>Streptophyta</taxon>
        <taxon>Embryophyta</taxon>
        <taxon>Tracheophyta</taxon>
        <taxon>Spermatophyta</taxon>
        <taxon>Magnoliopsida</taxon>
        <taxon>Liliopsida</taxon>
        <taxon>Poales</taxon>
        <taxon>Poaceae</taxon>
        <taxon>PACMAD clade</taxon>
        <taxon>Panicoideae</taxon>
        <taxon>Panicodae</taxon>
        <taxon>Paniceae</taxon>
        <taxon>Anthephorinae</taxon>
        <taxon>Digitaria</taxon>
    </lineage>
</organism>
<dbReference type="FunFam" id="3.10.20.30:FF:000014">
    <property type="entry name" value="Ferredoxin"/>
    <property type="match status" value="1"/>
</dbReference>
<dbReference type="CDD" id="cd00207">
    <property type="entry name" value="fer2"/>
    <property type="match status" value="1"/>
</dbReference>
<dbReference type="GO" id="GO:0046872">
    <property type="term" value="F:metal ion binding"/>
    <property type="evidence" value="ECO:0007669"/>
    <property type="project" value="UniProtKB-KW"/>
</dbReference>
<keyword evidence="13" id="KW-1185">Reference proteome</keyword>
<evidence type="ECO:0000256" key="1">
    <source>
        <dbReference type="ARBA" id="ARBA00004229"/>
    </source>
</evidence>
<accession>A0A835C873</accession>
<proteinExistence type="inferred from homology"/>
<dbReference type="PROSITE" id="PS51085">
    <property type="entry name" value="2FE2S_FER_2"/>
    <property type="match status" value="1"/>
</dbReference>
<keyword evidence="6" id="KW-0809">Transit peptide</keyword>
<dbReference type="AlphaFoldDB" id="A0A835C873"/>
<evidence type="ECO:0000256" key="6">
    <source>
        <dbReference type="ARBA" id="ARBA00022946"/>
    </source>
</evidence>
<evidence type="ECO:0000256" key="7">
    <source>
        <dbReference type="ARBA" id="ARBA00022982"/>
    </source>
</evidence>
<dbReference type="PANTHER" id="PTHR43112">
    <property type="entry name" value="FERREDOXIN"/>
    <property type="match status" value="1"/>
</dbReference>
<evidence type="ECO:0000256" key="4">
    <source>
        <dbReference type="ARBA" id="ARBA00022714"/>
    </source>
</evidence>
<reference evidence="12" key="1">
    <citation type="submission" date="2020-07" db="EMBL/GenBank/DDBJ databases">
        <title>Genome sequence and genetic diversity analysis of an under-domesticated orphan crop, white fonio (Digitaria exilis).</title>
        <authorList>
            <person name="Bennetzen J.L."/>
            <person name="Chen S."/>
            <person name="Ma X."/>
            <person name="Wang X."/>
            <person name="Yssel A.E.J."/>
            <person name="Chaluvadi S.R."/>
            <person name="Johnson M."/>
            <person name="Gangashetty P."/>
            <person name="Hamidou F."/>
            <person name="Sanogo M.D."/>
            <person name="Zwaenepoel A."/>
            <person name="Wallace J."/>
            <person name="Van De Peer Y."/>
            <person name="Van Deynze A."/>
        </authorList>
    </citation>
    <scope>NUCLEOTIDE SEQUENCE</scope>
    <source>
        <tissue evidence="12">Leaves</tissue>
    </source>
</reference>
<gene>
    <name evidence="12" type="ORF">HU200_026197</name>
</gene>
<evidence type="ECO:0000313" key="13">
    <source>
        <dbReference type="Proteomes" id="UP000636709"/>
    </source>
</evidence>
<keyword evidence="5 10" id="KW-0479">Metal-binding</keyword>
<name>A0A835C873_9POAL</name>
<evidence type="ECO:0000256" key="10">
    <source>
        <dbReference type="RuleBase" id="RU364001"/>
    </source>
</evidence>
<dbReference type="InterPro" id="IPR012675">
    <property type="entry name" value="Beta-grasp_dom_sf"/>
</dbReference>
<keyword evidence="7 10" id="KW-0249">Electron transport</keyword>
<dbReference type="OrthoDB" id="1885901at2759"/>
<comment type="subcellular location">
    <subcellularLocation>
        <location evidence="1 10">Plastid</location>
        <location evidence="1 10">Chloroplast</location>
    </subcellularLocation>
</comment>
<dbReference type="InterPro" id="IPR006058">
    <property type="entry name" value="2Fe2S_fd_BS"/>
</dbReference>
<dbReference type="PANTHER" id="PTHR43112:SF27">
    <property type="entry name" value="FERREDOXIN"/>
    <property type="match status" value="1"/>
</dbReference>
<evidence type="ECO:0000259" key="11">
    <source>
        <dbReference type="PROSITE" id="PS51085"/>
    </source>
</evidence>
<keyword evidence="10" id="KW-0934">Plastid</keyword>
<dbReference type="GO" id="GO:0051537">
    <property type="term" value="F:2 iron, 2 sulfur cluster binding"/>
    <property type="evidence" value="ECO:0007669"/>
    <property type="project" value="UniProtKB-KW"/>
</dbReference>
<dbReference type="GO" id="GO:0009507">
    <property type="term" value="C:chloroplast"/>
    <property type="evidence" value="ECO:0007669"/>
    <property type="project" value="UniProtKB-SubCell"/>
</dbReference>
<dbReference type="EMBL" id="JACEFO010001719">
    <property type="protein sequence ID" value="KAF8717085.1"/>
    <property type="molecule type" value="Genomic_DNA"/>
</dbReference>
<comment type="cofactor">
    <cofactor evidence="10">
        <name>[2Fe-2S] cluster</name>
        <dbReference type="ChEBI" id="CHEBI:190135"/>
    </cofactor>
    <text evidence="10">Binds 1 [2Fe-2S] cluster.</text>
</comment>
<dbReference type="Gene3D" id="3.10.20.30">
    <property type="match status" value="1"/>
</dbReference>
<dbReference type="NCBIfam" id="TIGR02008">
    <property type="entry name" value="fdx_plant"/>
    <property type="match status" value="1"/>
</dbReference>
<dbReference type="InterPro" id="IPR010241">
    <property type="entry name" value="Fd_pln"/>
</dbReference>
<dbReference type="GO" id="GO:0022900">
    <property type="term" value="P:electron transport chain"/>
    <property type="evidence" value="ECO:0007669"/>
    <property type="project" value="InterPro"/>
</dbReference>
<protein>
    <recommendedName>
        <fullName evidence="10">Ferredoxin</fullName>
    </recommendedName>
</protein>
<dbReference type="Proteomes" id="UP000636709">
    <property type="component" value="Unassembled WGS sequence"/>
</dbReference>
<dbReference type="PROSITE" id="PS00197">
    <property type="entry name" value="2FE2S_FER_1"/>
    <property type="match status" value="1"/>
</dbReference>
<evidence type="ECO:0000256" key="5">
    <source>
        <dbReference type="ARBA" id="ARBA00022723"/>
    </source>
</evidence>
<sequence length="333" mass="35539">MQRALSWPELSVSPSALADRNVSWSMPRPVTTDCARLCNAIEPSVQPGVPGKLNRSTSKVCTAPANLREVGDTCRAYSDASHLRHITNGRFPPSIGRAWRCNSCLCAPVHQPITYTTGCENRYLSPLSDQWIRSNRIRLRSLLVSDGARVDSVLVLILFAATTATLLSKTIRAMVVAMATAPAPTMYSVPAPGGMRCRTFAPLVKTDAPCMASPARPPSIAVAPGSRARVSSRFMAAAHKVKLVGPDGSESELEVAEDTYILDAAEGAGLELPYSCRAGTCATCAGKLASGEVDQSEGSFLDDAQMAEGYVLTCIAYPKSDCVIYTHKEGEVN</sequence>
<dbReference type="InterPro" id="IPR036010">
    <property type="entry name" value="2Fe-2S_ferredoxin-like_sf"/>
</dbReference>
<keyword evidence="3 10" id="KW-0813">Transport</keyword>
<evidence type="ECO:0000256" key="2">
    <source>
        <dbReference type="ARBA" id="ARBA00007874"/>
    </source>
</evidence>
<dbReference type="GO" id="GO:0009055">
    <property type="term" value="F:electron transfer activity"/>
    <property type="evidence" value="ECO:0007669"/>
    <property type="project" value="InterPro"/>
</dbReference>
<comment type="caution">
    <text evidence="12">The sequence shown here is derived from an EMBL/GenBank/DDBJ whole genome shotgun (WGS) entry which is preliminary data.</text>
</comment>
<keyword evidence="10" id="KW-0150">Chloroplast</keyword>
<dbReference type="InterPro" id="IPR001041">
    <property type="entry name" value="2Fe-2S_ferredoxin-type"/>
</dbReference>
<feature type="domain" description="2Fe-2S ferredoxin-type" evidence="11">
    <location>
        <begin position="239"/>
        <end position="330"/>
    </location>
</feature>
<evidence type="ECO:0000256" key="3">
    <source>
        <dbReference type="ARBA" id="ARBA00022448"/>
    </source>
</evidence>
<dbReference type="Pfam" id="PF00111">
    <property type="entry name" value="Fer2"/>
    <property type="match status" value="1"/>
</dbReference>
<evidence type="ECO:0000256" key="9">
    <source>
        <dbReference type="ARBA" id="ARBA00023014"/>
    </source>
</evidence>
<keyword evidence="8 10" id="KW-0408">Iron</keyword>
<keyword evidence="9 10" id="KW-0411">Iron-sulfur</keyword>
<comment type="similarity">
    <text evidence="2 10">Belongs to the 2Fe2S plant-type ferredoxin family.</text>
</comment>
<evidence type="ECO:0000313" key="12">
    <source>
        <dbReference type="EMBL" id="KAF8717085.1"/>
    </source>
</evidence>
<dbReference type="SUPFAM" id="SSF54292">
    <property type="entry name" value="2Fe-2S ferredoxin-like"/>
    <property type="match status" value="1"/>
</dbReference>
<comment type="function">
    <text evidence="10">Ferredoxins are iron-sulfur proteins that transfer electrons in a wide variety of metabolic reactions.</text>
</comment>
<evidence type="ECO:0000256" key="8">
    <source>
        <dbReference type="ARBA" id="ARBA00023004"/>
    </source>
</evidence>
<keyword evidence="4 10" id="KW-0001">2Fe-2S</keyword>